<evidence type="ECO:0000313" key="1">
    <source>
        <dbReference type="EMBL" id="ABB15169.1"/>
    </source>
</evidence>
<gene>
    <name evidence="1" type="ordered locus">CHY_2235</name>
</gene>
<reference evidence="1 2" key="1">
    <citation type="journal article" date="2005" name="PLoS Genet.">
        <title>Life in hot carbon monoxide: the complete genome sequence of Carboxydothermus hydrogenoformans Z-2901.</title>
        <authorList>
            <person name="Wu M."/>
            <person name="Ren Q."/>
            <person name="Durkin A.S."/>
            <person name="Daugherty S.C."/>
            <person name="Brinkac L.M."/>
            <person name="Dodson R.J."/>
            <person name="Madupu R."/>
            <person name="Sullivan S.A."/>
            <person name="Kolonay J.F."/>
            <person name="Haft D.H."/>
            <person name="Nelson W.C."/>
            <person name="Tallon L.J."/>
            <person name="Jones K.M."/>
            <person name="Ulrich L.E."/>
            <person name="Gonzalez J.M."/>
            <person name="Zhulin I.B."/>
            <person name="Robb F.T."/>
            <person name="Eisen J.A."/>
        </authorList>
    </citation>
    <scope>NUCLEOTIDE SEQUENCE [LARGE SCALE GENOMIC DNA]</scope>
    <source>
        <strain evidence="2">ATCC BAA-161 / DSM 6008 / Z-2901</strain>
    </source>
</reference>
<name>Q3A9Y9_CARHZ</name>
<dbReference type="InParanoid" id="Q3A9Y9"/>
<protein>
    <submittedName>
        <fullName evidence="1">Uncharacterized protein</fullName>
    </submittedName>
</protein>
<dbReference type="Proteomes" id="UP000002706">
    <property type="component" value="Chromosome"/>
</dbReference>
<proteinExistence type="predicted"/>
<dbReference type="KEGG" id="chy:CHY_2235"/>
<dbReference type="HOGENOM" id="CLU_3402739_0_0_9"/>
<dbReference type="EMBL" id="CP000141">
    <property type="protein sequence ID" value="ABB15169.1"/>
    <property type="molecule type" value="Genomic_DNA"/>
</dbReference>
<sequence>MVISGVSSVVGFSFVPTFTDGCGLWFSPTT</sequence>
<keyword evidence="2" id="KW-1185">Reference proteome</keyword>
<organism evidence="1 2">
    <name type="scientific">Carboxydothermus hydrogenoformans (strain ATCC BAA-161 / DSM 6008 / Z-2901)</name>
    <dbReference type="NCBI Taxonomy" id="246194"/>
    <lineage>
        <taxon>Bacteria</taxon>
        <taxon>Bacillati</taxon>
        <taxon>Bacillota</taxon>
        <taxon>Clostridia</taxon>
        <taxon>Thermoanaerobacterales</taxon>
        <taxon>Thermoanaerobacteraceae</taxon>
        <taxon>Carboxydothermus</taxon>
    </lineage>
</organism>
<dbReference type="AlphaFoldDB" id="Q3A9Y9"/>
<accession>Q3A9Y9</accession>
<evidence type="ECO:0000313" key="2">
    <source>
        <dbReference type="Proteomes" id="UP000002706"/>
    </source>
</evidence>